<proteinExistence type="predicted"/>
<dbReference type="AlphaFoldDB" id="A0A1I8F972"/>
<name>A0A1I8F972_9PLAT</name>
<sequence>MTLPHADQPQTAWPILVLRPLWFVAYTGDCGACIGIFPSYYTCTNCNHRPVQLRLRCLVRAAAPLTLTVRRS</sequence>
<accession>A0A1I8F972</accession>
<evidence type="ECO:0000313" key="1">
    <source>
        <dbReference type="Proteomes" id="UP000095280"/>
    </source>
</evidence>
<evidence type="ECO:0000313" key="2">
    <source>
        <dbReference type="WBParaSite" id="maker-unitig_25400-snap-gene-0.2-mRNA-1"/>
    </source>
</evidence>
<reference evidence="2" key="1">
    <citation type="submission" date="2016-11" db="UniProtKB">
        <authorList>
            <consortium name="WormBaseParasite"/>
        </authorList>
    </citation>
    <scope>IDENTIFICATION</scope>
</reference>
<organism evidence="1 2">
    <name type="scientific">Macrostomum lignano</name>
    <dbReference type="NCBI Taxonomy" id="282301"/>
    <lineage>
        <taxon>Eukaryota</taxon>
        <taxon>Metazoa</taxon>
        <taxon>Spiralia</taxon>
        <taxon>Lophotrochozoa</taxon>
        <taxon>Platyhelminthes</taxon>
        <taxon>Rhabditophora</taxon>
        <taxon>Macrostomorpha</taxon>
        <taxon>Macrostomida</taxon>
        <taxon>Macrostomidae</taxon>
        <taxon>Macrostomum</taxon>
    </lineage>
</organism>
<dbReference type="Proteomes" id="UP000095280">
    <property type="component" value="Unplaced"/>
</dbReference>
<keyword evidence="1" id="KW-1185">Reference proteome</keyword>
<dbReference type="WBParaSite" id="maker-unitig_25400-snap-gene-0.2-mRNA-1">
    <property type="protein sequence ID" value="maker-unitig_25400-snap-gene-0.2-mRNA-1"/>
    <property type="gene ID" value="maker-unitig_25400-snap-gene-0.2"/>
</dbReference>
<protein>
    <submittedName>
        <fullName evidence="2">Secreted protein</fullName>
    </submittedName>
</protein>